<dbReference type="AlphaFoldDB" id="G0TY10"/>
<dbReference type="EMBL" id="HE573023">
    <property type="protein sequence ID" value="CCC48855.1"/>
    <property type="molecule type" value="Genomic_DNA"/>
</dbReference>
<accession>G0TY10</accession>
<sequence length="179" mass="20612">MLVATVRTWCMLGCLRWSSVSLTCIGNDATARVLANEGKGAIESGKGGRSNMKVRFNFHTLVCFFFSLFLLLVFPWFVSLYDISGQHCFPLLLLLSSFPMCFLFAVVIDGNIQLSRFWPLLYRFSFSRMEGPYAPHTRLSSPTVHPFIHSFIHFSPFPFPWMYRFSKVCLSVPFSRSYF</sequence>
<gene>
    <name evidence="2" type="ORF">TVY486_0701920</name>
</gene>
<name>G0TY10_TRYVY</name>
<feature type="transmembrane region" description="Helical" evidence="1">
    <location>
        <begin position="56"/>
        <end position="77"/>
    </location>
</feature>
<dbReference type="VEuPathDB" id="TriTrypDB:TvY486_0701920"/>
<evidence type="ECO:0000313" key="2">
    <source>
        <dbReference type="EMBL" id="CCC48855.1"/>
    </source>
</evidence>
<keyword evidence="1" id="KW-1133">Transmembrane helix</keyword>
<keyword evidence="1" id="KW-0472">Membrane</keyword>
<feature type="transmembrane region" description="Helical" evidence="1">
    <location>
        <begin position="89"/>
        <end position="108"/>
    </location>
</feature>
<proteinExistence type="predicted"/>
<evidence type="ECO:0000256" key="1">
    <source>
        <dbReference type="SAM" id="Phobius"/>
    </source>
</evidence>
<keyword evidence="1" id="KW-0812">Transmembrane</keyword>
<organism evidence="2">
    <name type="scientific">Trypanosoma vivax (strain Y486)</name>
    <dbReference type="NCBI Taxonomy" id="1055687"/>
    <lineage>
        <taxon>Eukaryota</taxon>
        <taxon>Discoba</taxon>
        <taxon>Euglenozoa</taxon>
        <taxon>Kinetoplastea</taxon>
        <taxon>Metakinetoplastina</taxon>
        <taxon>Trypanosomatida</taxon>
        <taxon>Trypanosomatidae</taxon>
        <taxon>Trypanosoma</taxon>
        <taxon>Duttonella</taxon>
    </lineage>
</organism>
<protein>
    <submittedName>
        <fullName evidence="2">Uncharacterized protein</fullName>
    </submittedName>
</protein>
<reference evidence="2" key="1">
    <citation type="journal article" date="2012" name="Proc. Natl. Acad. Sci. U.S.A.">
        <title>Antigenic diversity is generated by distinct evolutionary mechanisms in African trypanosome species.</title>
        <authorList>
            <person name="Jackson A.P."/>
            <person name="Berry A."/>
            <person name="Aslett M."/>
            <person name="Allison H.C."/>
            <person name="Burton P."/>
            <person name="Vavrova-Anderson J."/>
            <person name="Brown R."/>
            <person name="Browne H."/>
            <person name="Corton N."/>
            <person name="Hauser H."/>
            <person name="Gamble J."/>
            <person name="Gilderthorp R."/>
            <person name="Marcello L."/>
            <person name="McQuillan J."/>
            <person name="Otto T.D."/>
            <person name="Quail M.A."/>
            <person name="Sanders M.J."/>
            <person name="van Tonder A."/>
            <person name="Ginger M.L."/>
            <person name="Field M.C."/>
            <person name="Barry J.D."/>
            <person name="Hertz-Fowler C."/>
            <person name="Berriman M."/>
        </authorList>
    </citation>
    <scope>NUCLEOTIDE SEQUENCE</scope>
    <source>
        <strain evidence="2">Y486</strain>
    </source>
</reference>